<protein>
    <submittedName>
        <fullName evidence="1">Uncharacterized protein</fullName>
    </submittedName>
</protein>
<feature type="non-terminal residue" evidence="1">
    <location>
        <position position="81"/>
    </location>
</feature>
<gene>
    <name evidence="1" type="ORF">VZ95_19360</name>
</gene>
<dbReference type="Proteomes" id="UP000033774">
    <property type="component" value="Unassembled WGS sequence"/>
</dbReference>
<reference evidence="1 2" key="1">
    <citation type="submission" date="2015-03" db="EMBL/GenBank/DDBJ databases">
        <title>Draft genome sequence of Elstera litoralis.</title>
        <authorList>
            <person name="Rahalkar M.C."/>
            <person name="Dhakephalkar P.K."/>
            <person name="Pore S.D."/>
            <person name="Arora P."/>
            <person name="Kapse N.G."/>
            <person name="Pandit P.S."/>
        </authorList>
    </citation>
    <scope>NUCLEOTIDE SEQUENCE [LARGE SCALE GENOMIC DNA]</scope>
    <source>
        <strain evidence="1 2">Dia-1</strain>
    </source>
</reference>
<name>A0A0F3IN99_9PROT</name>
<dbReference type="AlphaFoldDB" id="A0A0F3IN99"/>
<dbReference type="RefSeq" id="WP_045777320.1">
    <property type="nucleotide sequence ID" value="NZ_LAJY01000728.1"/>
</dbReference>
<evidence type="ECO:0000313" key="2">
    <source>
        <dbReference type="Proteomes" id="UP000033774"/>
    </source>
</evidence>
<proteinExistence type="predicted"/>
<evidence type="ECO:0000313" key="1">
    <source>
        <dbReference type="EMBL" id="KJV08196.1"/>
    </source>
</evidence>
<accession>A0A0F3IN99</accession>
<organism evidence="1 2">
    <name type="scientific">Elstera litoralis</name>
    <dbReference type="NCBI Taxonomy" id="552518"/>
    <lineage>
        <taxon>Bacteria</taxon>
        <taxon>Pseudomonadati</taxon>
        <taxon>Pseudomonadota</taxon>
        <taxon>Alphaproteobacteria</taxon>
        <taxon>Rhodospirillales</taxon>
        <taxon>Rhodospirillaceae</taxon>
        <taxon>Elstera</taxon>
    </lineage>
</organism>
<comment type="caution">
    <text evidence="1">The sequence shown here is derived from an EMBL/GenBank/DDBJ whole genome shotgun (WGS) entry which is preliminary data.</text>
</comment>
<dbReference type="EMBL" id="LAJY01000728">
    <property type="protein sequence ID" value="KJV08196.1"/>
    <property type="molecule type" value="Genomic_DNA"/>
</dbReference>
<keyword evidence="2" id="KW-1185">Reference proteome</keyword>
<sequence>MTRAGGFILVAALWLAAVLALALQVTASRGAVAVTAADAVRALAEGRAAAEGAVEDLLARLPSAPSDGRVRVRPIGEVPVL</sequence>